<feature type="domain" description="AP2/ERF" evidence="7">
    <location>
        <begin position="773"/>
        <end position="828"/>
    </location>
</feature>
<feature type="region of interest" description="Disordered" evidence="6">
    <location>
        <begin position="146"/>
        <end position="177"/>
    </location>
</feature>
<dbReference type="GO" id="GO:0003677">
    <property type="term" value="F:DNA binding"/>
    <property type="evidence" value="ECO:0007669"/>
    <property type="project" value="UniProtKB-KW"/>
</dbReference>
<feature type="compositionally biased region" description="Polar residues" evidence="6">
    <location>
        <begin position="947"/>
        <end position="965"/>
    </location>
</feature>
<keyword evidence="5" id="KW-0539">Nucleus</keyword>
<evidence type="ECO:0000256" key="6">
    <source>
        <dbReference type="SAM" id="MobiDB-lite"/>
    </source>
</evidence>
<feature type="domain" description="AP2/ERF" evidence="7">
    <location>
        <begin position="188"/>
        <end position="245"/>
    </location>
</feature>
<evidence type="ECO:0000259" key="7">
    <source>
        <dbReference type="PROSITE" id="PS51032"/>
    </source>
</evidence>
<sequence>MWHLTSMNPFEEIYSAFSQPNPSRLPQNLITSQFENSNSSRLLDNFSAIDSNKNQYCPSLPMQYSHHGGDHQAHHENFNLMNKFSTPKHQNQAPTFLPLQLDSPLALKNSLLEVPYLNVQLKDSQIIPSLPMECDNNGLNDNTFEGNQISDNGIDETNECDEEESNAEAQSKGRCKKTKSTFGERSSMYRGVSKYTGRYEAFLWDNTDPTVKSKTGGFEREEDAARAYDLAALKFWGRSAPLNFPLSDYAKEWEEMQNVTKKEYLLAIRRSSKGFAKGISNYRGVTRNSDNRRWQARLGKGKGIKGIYLGTFDSEVEAARAYDVAVIRMKGMKAVTNFDLNHYDIQSILESSKLPIGKGASKLLKKASVNDLLQKKKNNGKHPILQLHILDSSDTCNDPNPQLQYSLEQIPNHNNNNNNTNSSSILNPEVGNYFNPSNGNVSNFGIGLQNNGSEIPGKNYTDHGLQRGVNQQIQPISETEGFQFYGNQPQYQNPNFPLVFSGYQNPCFQTNHPSFLQLLNGVGGNGSMSNAANLSGNINGGSSMSQAYPSSVHDGLAFNVQNGIQRSENLPNSVVFNGGSGMMETNENSNADKSKDVPTNGGQLGIERSYKLDSDILPSWEEDTEIYYRKELQVVSYCCSTVVVPIFQFHEDLVEIQLNSIAHFGNFKGAFRIKSSKYRGVQKLKGKETYVAHVYDNGYTPTEGRTRRFEKEENAARAHDMVSLKFWGTSAQTNFPISDYGMVLKTMEKMTDLDVVAAIRSRCSNSFSRGKSKYRGVVRHANTGKWQARKGPGKDSFLGTFETEEEAAIAFDIASIELKGFKAITNFDINSYNVSAIVNGQTEPPKEAEKLEVIGVSNNQEKQESSRFLSMGIGNRKKKRQMNYHHFLGKHKGMGYSRKMNMSNEKWVSISSGSQVVNHKVGVYSHLQGMTSSMESSSGFEHSNSSAFQSYKQTSRSESSIMQEAKNPSSIFQLLSSKVGIPPHNVNSPHEEQESRAIRFQHASSSCFKPFREQ</sequence>
<evidence type="ECO:0000256" key="4">
    <source>
        <dbReference type="ARBA" id="ARBA00023163"/>
    </source>
</evidence>
<dbReference type="GO" id="GO:0005634">
    <property type="term" value="C:nucleus"/>
    <property type="evidence" value="ECO:0007669"/>
    <property type="project" value="UniProtKB-SubCell"/>
</dbReference>
<feature type="domain" description="AP2/ERF" evidence="7">
    <location>
        <begin position="677"/>
        <end position="736"/>
    </location>
</feature>
<dbReference type="Gene3D" id="3.30.730.10">
    <property type="entry name" value="AP2/ERF domain"/>
    <property type="match status" value="4"/>
</dbReference>
<dbReference type="SUPFAM" id="SSF54171">
    <property type="entry name" value="DNA-binding domain"/>
    <property type="match status" value="4"/>
</dbReference>
<protein>
    <recommendedName>
        <fullName evidence="7">AP2/ERF domain-containing protein</fullName>
    </recommendedName>
</protein>
<feature type="region of interest" description="Disordered" evidence="6">
    <location>
        <begin position="932"/>
        <end position="965"/>
    </location>
</feature>
<accession>A0A978UCF1</accession>
<keyword evidence="4" id="KW-0804">Transcription</keyword>
<dbReference type="AlphaFoldDB" id="A0A978UCF1"/>
<comment type="caution">
    <text evidence="8">The sequence shown here is derived from an EMBL/GenBank/DDBJ whole genome shotgun (WGS) entry which is preliminary data.</text>
</comment>
<evidence type="ECO:0000313" key="9">
    <source>
        <dbReference type="Proteomes" id="UP000813462"/>
    </source>
</evidence>
<keyword evidence="3" id="KW-0238">DNA-binding</keyword>
<reference evidence="8" key="1">
    <citation type="journal article" date="2021" name="Front. Plant Sci.">
        <title>Chromosome-Scale Genome Assembly for Chinese Sour Jujube and Insights Into Its Genome Evolution and Domestication Signature.</title>
        <authorList>
            <person name="Shen L.-Y."/>
            <person name="Luo H."/>
            <person name="Wang X.-L."/>
            <person name="Wang X.-M."/>
            <person name="Qiu X.-J."/>
            <person name="Liu H."/>
            <person name="Zhou S.-S."/>
            <person name="Jia K.-H."/>
            <person name="Nie S."/>
            <person name="Bao Y.-T."/>
            <person name="Zhang R.-G."/>
            <person name="Yun Q.-Z."/>
            <person name="Chai Y.-H."/>
            <person name="Lu J.-Y."/>
            <person name="Li Y."/>
            <person name="Zhao S.-W."/>
            <person name="Mao J.-F."/>
            <person name="Jia S.-G."/>
            <person name="Mao Y.-M."/>
        </authorList>
    </citation>
    <scope>NUCLEOTIDE SEQUENCE</scope>
    <source>
        <strain evidence="8">AT0</strain>
        <tissue evidence="8">Leaf</tissue>
    </source>
</reference>
<gene>
    <name evidence="8" type="ORF">FEM48_Zijuj12G0091400</name>
</gene>
<name>A0A978UCF1_ZIZJJ</name>
<evidence type="ECO:0000313" key="8">
    <source>
        <dbReference type="EMBL" id="KAH7512444.1"/>
    </source>
</evidence>
<feature type="compositionally biased region" description="Low complexity" evidence="6">
    <location>
        <begin position="932"/>
        <end position="946"/>
    </location>
</feature>
<comment type="subcellular location">
    <subcellularLocation>
        <location evidence="1">Nucleus</location>
    </subcellularLocation>
</comment>
<dbReference type="PROSITE" id="PS51032">
    <property type="entry name" value="AP2_ERF"/>
    <property type="match status" value="4"/>
</dbReference>
<dbReference type="CDD" id="cd00018">
    <property type="entry name" value="AP2"/>
    <property type="match status" value="4"/>
</dbReference>
<dbReference type="PANTHER" id="PTHR32467">
    <property type="entry name" value="AP2-LIKE ETHYLENE-RESPONSIVE TRANSCRIPTION FACTOR"/>
    <property type="match status" value="1"/>
</dbReference>
<dbReference type="PANTHER" id="PTHR32467:SF241">
    <property type="entry name" value="OS01G0899800 PROTEIN"/>
    <property type="match status" value="1"/>
</dbReference>
<proteinExistence type="predicted"/>
<dbReference type="EMBL" id="JAEACU010000012">
    <property type="protein sequence ID" value="KAH7512444.1"/>
    <property type="molecule type" value="Genomic_DNA"/>
</dbReference>
<feature type="region of interest" description="Disordered" evidence="6">
    <location>
        <begin position="584"/>
        <end position="604"/>
    </location>
</feature>
<dbReference type="Proteomes" id="UP000813462">
    <property type="component" value="Unassembled WGS sequence"/>
</dbReference>
<keyword evidence="2" id="KW-0805">Transcription regulation</keyword>
<dbReference type="SMART" id="SM00380">
    <property type="entry name" value="AP2"/>
    <property type="match status" value="4"/>
</dbReference>
<dbReference type="InterPro" id="IPR016177">
    <property type="entry name" value="DNA-bd_dom_sf"/>
</dbReference>
<organism evidence="8 9">
    <name type="scientific">Ziziphus jujuba var. spinosa</name>
    <dbReference type="NCBI Taxonomy" id="714518"/>
    <lineage>
        <taxon>Eukaryota</taxon>
        <taxon>Viridiplantae</taxon>
        <taxon>Streptophyta</taxon>
        <taxon>Embryophyta</taxon>
        <taxon>Tracheophyta</taxon>
        <taxon>Spermatophyta</taxon>
        <taxon>Magnoliopsida</taxon>
        <taxon>eudicotyledons</taxon>
        <taxon>Gunneridae</taxon>
        <taxon>Pentapetalae</taxon>
        <taxon>rosids</taxon>
        <taxon>fabids</taxon>
        <taxon>Rosales</taxon>
        <taxon>Rhamnaceae</taxon>
        <taxon>Paliureae</taxon>
        <taxon>Ziziphus</taxon>
    </lineage>
</organism>
<evidence type="ECO:0000256" key="3">
    <source>
        <dbReference type="ARBA" id="ARBA00023125"/>
    </source>
</evidence>
<evidence type="ECO:0000256" key="2">
    <source>
        <dbReference type="ARBA" id="ARBA00023015"/>
    </source>
</evidence>
<feature type="compositionally biased region" description="Acidic residues" evidence="6">
    <location>
        <begin position="153"/>
        <end position="166"/>
    </location>
</feature>
<evidence type="ECO:0000256" key="1">
    <source>
        <dbReference type="ARBA" id="ARBA00004123"/>
    </source>
</evidence>
<evidence type="ECO:0000256" key="5">
    <source>
        <dbReference type="ARBA" id="ARBA00023242"/>
    </source>
</evidence>
<dbReference type="InterPro" id="IPR001471">
    <property type="entry name" value="AP2/ERF_dom"/>
</dbReference>
<dbReference type="GO" id="GO:0003700">
    <property type="term" value="F:DNA-binding transcription factor activity"/>
    <property type="evidence" value="ECO:0007669"/>
    <property type="project" value="InterPro"/>
</dbReference>
<feature type="domain" description="AP2/ERF" evidence="7">
    <location>
        <begin position="281"/>
        <end position="339"/>
    </location>
</feature>
<dbReference type="InterPro" id="IPR036955">
    <property type="entry name" value="AP2/ERF_dom_sf"/>
</dbReference>